<dbReference type="AlphaFoldDB" id="A0A450TZ96"/>
<proteinExistence type="predicted"/>
<reference evidence="2" key="1">
    <citation type="submission" date="2019-02" db="EMBL/GenBank/DDBJ databases">
        <authorList>
            <person name="Gruber-Vodicka R. H."/>
            <person name="Seah K. B. B."/>
        </authorList>
    </citation>
    <scope>NUCLEOTIDE SEQUENCE</scope>
    <source>
        <strain evidence="1">BECK_BZ106</strain>
        <strain evidence="2">BECK_BZ131</strain>
    </source>
</reference>
<evidence type="ECO:0000313" key="2">
    <source>
        <dbReference type="EMBL" id="VFJ75386.1"/>
    </source>
</evidence>
<organism evidence="2">
    <name type="scientific">Candidatus Kentrum sp. FW</name>
    <dbReference type="NCBI Taxonomy" id="2126338"/>
    <lineage>
        <taxon>Bacteria</taxon>
        <taxon>Pseudomonadati</taxon>
        <taxon>Pseudomonadota</taxon>
        <taxon>Gammaproteobacteria</taxon>
        <taxon>Candidatus Kentrum</taxon>
    </lineage>
</organism>
<name>A0A450TZ96_9GAMM</name>
<evidence type="ECO:0000313" key="1">
    <source>
        <dbReference type="EMBL" id="VFJ53459.1"/>
    </source>
</evidence>
<sequence>MNIHPQFIGREGAREYAVIPIEEFRELAEALEDYRDLQALRAAKVDEAQSETRTLTSVIDELGLDKAR</sequence>
<evidence type="ECO:0008006" key="3">
    <source>
        <dbReference type="Google" id="ProtNLM"/>
    </source>
</evidence>
<dbReference type="EMBL" id="CAADFE010000074">
    <property type="protein sequence ID" value="VFJ75386.1"/>
    <property type="molecule type" value="Genomic_DNA"/>
</dbReference>
<accession>A0A450TZ96</accession>
<protein>
    <recommendedName>
        <fullName evidence="3">Prevent-host-death family protein</fullName>
    </recommendedName>
</protein>
<gene>
    <name evidence="1" type="ORF">BECKFW1821B_GA0114236_10157</name>
    <name evidence="2" type="ORF">BECKFW1821C_GA0114237_10747</name>
</gene>
<dbReference type="EMBL" id="CAADFD010000015">
    <property type="protein sequence ID" value="VFJ53459.1"/>
    <property type="molecule type" value="Genomic_DNA"/>
</dbReference>